<dbReference type="EMBL" id="JAGSOG010000014">
    <property type="protein sequence ID" value="MBR7832624.1"/>
    <property type="molecule type" value="Genomic_DNA"/>
</dbReference>
<feature type="compositionally biased region" description="Pro residues" evidence="1">
    <location>
        <begin position="169"/>
        <end position="183"/>
    </location>
</feature>
<gene>
    <name evidence="2" type="ORF">KDL01_05100</name>
</gene>
<feature type="compositionally biased region" description="Pro residues" evidence="1">
    <location>
        <begin position="230"/>
        <end position="239"/>
    </location>
</feature>
<sequence>MTDERGTAPGVQPETGSVATGPGVAADAPERMRVAEVFDGRGPNGGVLIKRPAVPDAEFEALARYLTTAPVALATTKTAQDEMSPDAGMAVPRAYHTDGYWIWPAAVGYYLFRYRLPPQPDLVAHIRARGFEVGAVPEPARQAAAAQMLEELAAARQRQQTEQARPAALPQPTPTPEPQPQPQAAPESPSEPEPRPQEPQPEPAGSLWLPEPAAAPDDTATPEAASAASPEPPADPAPEAPAARLPDGARPVVSFSRALTEVGNRHAAWVLEQIETFLEFMPVDDWSVDHDTRIYRQAGRQFTVDALGRLTEDGRWWWAWAEPEAWSADPRITERVRALCEEGRELDIAELASPILDLTVTDDADDPETAAEMLVWCVMGLAGARAYIGHSQGSRGRIYYLAFDEAIPLAEPGLGDVPQYLAQGVLKFEEDAADCVLGYVEHHDWEWSRGADGIEVSAPGLGSFTADLSADGVLTGISLH</sequence>
<evidence type="ECO:0000256" key="1">
    <source>
        <dbReference type="SAM" id="MobiDB-lite"/>
    </source>
</evidence>
<comment type="caution">
    <text evidence="2">The sequence shown here is derived from an EMBL/GenBank/DDBJ whole genome shotgun (WGS) entry which is preliminary data.</text>
</comment>
<name>A0A941ERS1_9ACTN</name>
<dbReference type="InterPro" id="IPR049249">
    <property type="entry name" value="DUF6882"/>
</dbReference>
<protein>
    <submittedName>
        <fullName evidence="2">Uncharacterized protein</fullName>
    </submittedName>
</protein>
<proteinExistence type="predicted"/>
<accession>A0A941ERS1</accession>
<keyword evidence="3" id="KW-1185">Reference proteome</keyword>
<dbReference type="Proteomes" id="UP000675781">
    <property type="component" value="Unassembled WGS sequence"/>
</dbReference>
<feature type="compositionally biased region" description="Low complexity" evidence="1">
    <location>
        <begin position="210"/>
        <end position="229"/>
    </location>
</feature>
<feature type="region of interest" description="Disordered" evidence="1">
    <location>
        <begin position="1"/>
        <end position="28"/>
    </location>
</feature>
<reference evidence="2" key="1">
    <citation type="submission" date="2021-04" db="EMBL/GenBank/DDBJ databases">
        <title>Genome based classification of Actinospica acidithermotolerans sp. nov., an actinobacterium isolated from an Indonesian hot spring.</title>
        <authorList>
            <person name="Kusuma A.B."/>
            <person name="Putra K.E."/>
            <person name="Nafisah S."/>
            <person name="Loh J."/>
            <person name="Nouioui I."/>
            <person name="Goodfellow M."/>
        </authorList>
    </citation>
    <scope>NUCLEOTIDE SEQUENCE</scope>
    <source>
        <strain evidence="2">CSCA 57</strain>
    </source>
</reference>
<dbReference type="Pfam" id="PF21813">
    <property type="entry name" value="DUF6882"/>
    <property type="match status" value="1"/>
</dbReference>
<evidence type="ECO:0000313" key="2">
    <source>
        <dbReference type="EMBL" id="MBR7832624.1"/>
    </source>
</evidence>
<organism evidence="2 3">
    <name type="scientific">Actinospica durhamensis</name>
    <dbReference type="NCBI Taxonomy" id="1508375"/>
    <lineage>
        <taxon>Bacteria</taxon>
        <taxon>Bacillati</taxon>
        <taxon>Actinomycetota</taxon>
        <taxon>Actinomycetes</taxon>
        <taxon>Catenulisporales</taxon>
        <taxon>Actinospicaceae</taxon>
        <taxon>Actinospica</taxon>
    </lineage>
</organism>
<feature type="region of interest" description="Disordered" evidence="1">
    <location>
        <begin position="154"/>
        <end position="247"/>
    </location>
</feature>
<evidence type="ECO:0000313" key="3">
    <source>
        <dbReference type="Proteomes" id="UP000675781"/>
    </source>
</evidence>
<dbReference type="RefSeq" id="WP_212527152.1">
    <property type="nucleotide sequence ID" value="NZ_JAGSOG010000014.1"/>
</dbReference>
<dbReference type="AlphaFoldDB" id="A0A941ERS1"/>
<feature type="compositionally biased region" description="Low complexity" evidence="1">
    <location>
        <begin position="154"/>
        <end position="168"/>
    </location>
</feature>